<evidence type="ECO:0000256" key="2">
    <source>
        <dbReference type="SAM" id="Phobius"/>
    </source>
</evidence>
<organism evidence="3 4">
    <name type="scientific">Rhypophila decipiens</name>
    <dbReference type="NCBI Taxonomy" id="261697"/>
    <lineage>
        <taxon>Eukaryota</taxon>
        <taxon>Fungi</taxon>
        <taxon>Dikarya</taxon>
        <taxon>Ascomycota</taxon>
        <taxon>Pezizomycotina</taxon>
        <taxon>Sordariomycetes</taxon>
        <taxon>Sordariomycetidae</taxon>
        <taxon>Sordariales</taxon>
        <taxon>Naviculisporaceae</taxon>
        <taxon>Rhypophila</taxon>
    </lineage>
</organism>
<evidence type="ECO:0000313" key="3">
    <source>
        <dbReference type="EMBL" id="KAK4214941.1"/>
    </source>
</evidence>
<dbReference type="EMBL" id="MU858086">
    <property type="protein sequence ID" value="KAK4214941.1"/>
    <property type="molecule type" value="Genomic_DNA"/>
</dbReference>
<gene>
    <name evidence="3" type="ORF">QBC37DRAFT_481888</name>
</gene>
<evidence type="ECO:0000256" key="1">
    <source>
        <dbReference type="SAM" id="MobiDB-lite"/>
    </source>
</evidence>
<feature type="region of interest" description="Disordered" evidence="1">
    <location>
        <begin position="467"/>
        <end position="491"/>
    </location>
</feature>
<keyword evidence="2" id="KW-1133">Transmembrane helix</keyword>
<dbReference type="Gene3D" id="1.20.58.340">
    <property type="entry name" value="Magnesium transport protein CorA, transmembrane region"/>
    <property type="match status" value="1"/>
</dbReference>
<reference evidence="3" key="2">
    <citation type="submission" date="2023-05" db="EMBL/GenBank/DDBJ databases">
        <authorList>
            <consortium name="Lawrence Berkeley National Laboratory"/>
            <person name="Steindorff A."/>
            <person name="Hensen N."/>
            <person name="Bonometti L."/>
            <person name="Westerberg I."/>
            <person name="Brannstrom I.O."/>
            <person name="Guillou S."/>
            <person name="Cros-Aarteil S."/>
            <person name="Calhoun S."/>
            <person name="Haridas S."/>
            <person name="Kuo A."/>
            <person name="Mondo S."/>
            <person name="Pangilinan J."/>
            <person name="Riley R."/>
            <person name="Labutti K."/>
            <person name="Andreopoulos B."/>
            <person name="Lipzen A."/>
            <person name="Chen C."/>
            <person name="Yanf M."/>
            <person name="Daum C."/>
            <person name="Ng V."/>
            <person name="Clum A."/>
            <person name="Ohm R."/>
            <person name="Martin F."/>
            <person name="Silar P."/>
            <person name="Natvig D."/>
            <person name="Lalanne C."/>
            <person name="Gautier V."/>
            <person name="Ament-Velasquez S.L."/>
            <person name="Kruys A."/>
            <person name="Hutchinson M.I."/>
            <person name="Powell A.J."/>
            <person name="Barry K."/>
            <person name="Miller A.N."/>
            <person name="Grigoriev I.V."/>
            <person name="Debuchy R."/>
            <person name="Gladieux P."/>
            <person name="Thoren M.H."/>
            <person name="Johannesson H."/>
        </authorList>
    </citation>
    <scope>NUCLEOTIDE SEQUENCE</scope>
    <source>
        <strain evidence="3">PSN293</strain>
    </source>
</reference>
<feature type="transmembrane region" description="Helical" evidence="2">
    <location>
        <begin position="421"/>
        <end position="443"/>
    </location>
</feature>
<evidence type="ECO:0000313" key="4">
    <source>
        <dbReference type="Proteomes" id="UP001301769"/>
    </source>
</evidence>
<sequence length="529" mass="59242">MDGLRKQGLAALSRLGFVNTPNEHELITVDNSTGSEPTRVSMPLDEILHTFEGSPDPVQTIRIVKLHIRHPVIGRGLDPPVINASKEHVRLLWGQFNLDPSVFQLLAQGVRGFYQHHTTSARNGDSQNKQSHYVICSYVYCLIWTYIHQTQTTNAVMIARPGDHLGRIDFDQWFSVLGTHTSLAQHPLCLFLTTIMQTMHVATAGAQGAQALINDIEWRTGFYPWMSKSRPQYLERRQDQEEGDMRLFTSSSQIRRLMPSNNLASNMTLDDLSIASRNIGAVPVILEDHFRVLQQLQLAIKAFNRTHPIPGGAEAQELQEEEEESVQQALCLYSQQIDSCNIRLHNLRERGKNQSTVVSSLMTRADTQASISLAKSAKKDSSSMKVIAVMTMTFLPATFLAALFAVPSLKWDAETVMQDNFWVFWAFALPATALTFGLWFLLAPNENSDASLMDGLLSRFQSRRTKSCSGAESTSGDRESAIRNRPTAATETEATIQRVQNFMLNRGGNFGDLDLELPERSGTTGYTYY</sequence>
<proteinExistence type="predicted"/>
<keyword evidence="2" id="KW-0812">Transmembrane</keyword>
<reference evidence="3" key="1">
    <citation type="journal article" date="2023" name="Mol. Phylogenet. Evol.">
        <title>Genome-scale phylogeny and comparative genomics of the fungal order Sordariales.</title>
        <authorList>
            <person name="Hensen N."/>
            <person name="Bonometti L."/>
            <person name="Westerberg I."/>
            <person name="Brannstrom I.O."/>
            <person name="Guillou S."/>
            <person name="Cros-Aarteil S."/>
            <person name="Calhoun S."/>
            <person name="Haridas S."/>
            <person name="Kuo A."/>
            <person name="Mondo S."/>
            <person name="Pangilinan J."/>
            <person name="Riley R."/>
            <person name="LaButti K."/>
            <person name="Andreopoulos B."/>
            <person name="Lipzen A."/>
            <person name="Chen C."/>
            <person name="Yan M."/>
            <person name="Daum C."/>
            <person name="Ng V."/>
            <person name="Clum A."/>
            <person name="Steindorff A."/>
            <person name="Ohm R.A."/>
            <person name="Martin F."/>
            <person name="Silar P."/>
            <person name="Natvig D.O."/>
            <person name="Lalanne C."/>
            <person name="Gautier V."/>
            <person name="Ament-Velasquez S.L."/>
            <person name="Kruys A."/>
            <person name="Hutchinson M.I."/>
            <person name="Powell A.J."/>
            <person name="Barry K."/>
            <person name="Miller A.N."/>
            <person name="Grigoriev I.V."/>
            <person name="Debuchy R."/>
            <person name="Gladieux P."/>
            <person name="Hiltunen Thoren M."/>
            <person name="Johannesson H."/>
        </authorList>
    </citation>
    <scope>NUCLEOTIDE SEQUENCE</scope>
    <source>
        <strain evidence="3">PSN293</strain>
    </source>
</reference>
<accession>A0AAN7B6V2</accession>
<comment type="caution">
    <text evidence="3">The sequence shown here is derived from an EMBL/GenBank/DDBJ whole genome shotgun (WGS) entry which is preliminary data.</text>
</comment>
<dbReference type="AlphaFoldDB" id="A0AAN7B6V2"/>
<feature type="transmembrane region" description="Helical" evidence="2">
    <location>
        <begin position="386"/>
        <end position="409"/>
    </location>
</feature>
<protein>
    <submittedName>
        <fullName evidence="3">Uncharacterized protein</fullName>
    </submittedName>
</protein>
<keyword evidence="4" id="KW-1185">Reference proteome</keyword>
<dbReference type="Proteomes" id="UP001301769">
    <property type="component" value="Unassembled WGS sequence"/>
</dbReference>
<name>A0AAN7B6V2_9PEZI</name>
<keyword evidence="2" id="KW-0472">Membrane</keyword>